<gene>
    <name evidence="4" type="ORF">DFR61_11063</name>
    <name evidence="3" type="ORF">NCTC10597_00967</name>
</gene>
<organism evidence="3 5">
    <name type="scientific">Kurthia zopfii</name>
    <dbReference type="NCBI Taxonomy" id="1650"/>
    <lineage>
        <taxon>Bacteria</taxon>
        <taxon>Bacillati</taxon>
        <taxon>Bacillota</taxon>
        <taxon>Bacilli</taxon>
        <taxon>Bacillales</taxon>
        <taxon>Caryophanaceae</taxon>
        <taxon>Kurthia</taxon>
    </lineage>
</organism>
<comment type="caution">
    <text evidence="3">The sequence shown here is derived from an EMBL/GenBank/DDBJ whole genome shotgun (WGS) entry which is preliminary data.</text>
</comment>
<accession>A0A2U3AFU2</accession>
<evidence type="ECO:0000259" key="2">
    <source>
        <dbReference type="Pfam" id="PF12945"/>
    </source>
</evidence>
<keyword evidence="4" id="KW-0282">Flagellum</keyword>
<keyword evidence="6" id="KW-1185">Reference proteome</keyword>
<evidence type="ECO:0000313" key="5">
    <source>
        <dbReference type="Proteomes" id="UP000254330"/>
    </source>
</evidence>
<evidence type="ECO:0000313" key="3">
    <source>
        <dbReference type="EMBL" id="STX09295.1"/>
    </source>
</evidence>
<dbReference type="InterPro" id="IPR009875">
    <property type="entry name" value="PilZ_domain"/>
</dbReference>
<evidence type="ECO:0000259" key="1">
    <source>
        <dbReference type="Pfam" id="PF07238"/>
    </source>
</evidence>
<dbReference type="Gene3D" id="2.40.10.220">
    <property type="entry name" value="predicted glycosyltransferase like domains"/>
    <property type="match status" value="1"/>
</dbReference>
<sequence length="218" mass="24943">MDIKLGSNILLSPFDEDTDEKFKCKVVEHKDQVLYIDYPVSTITHRTAFLVEGTRFRATYIDESKIGYAFKTTVIGREKGNIPTIKLALPPDQEFEKVQRREFVRVETPVDVAVCRDDTFNQYVAEDISAGGLAIVTNDATSFKPYEIVDLTIVLPFGNRADGIKYVETSAEVIRVFERDGVMVVPLKFTETDEIDKQAIIRFCFERQLLMRKKETNI</sequence>
<dbReference type="RefSeq" id="WP_109348654.1">
    <property type="nucleotide sequence ID" value="NZ_BJUE01000014.1"/>
</dbReference>
<evidence type="ECO:0000313" key="4">
    <source>
        <dbReference type="EMBL" id="TDR39846.1"/>
    </source>
</evidence>
<dbReference type="Pfam" id="PF07238">
    <property type="entry name" value="PilZ"/>
    <property type="match status" value="1"/>
</dbReference>
<dbReference type="SUPFAM" id="SSF141371">
    <property type="entry name" value="PilZ domain-like"/>
    <property type="match status" value="1"/>
</dbReference>
<protein>
    <submittedName>
        <fullName evidence="4">C-di-GMP-binding flagellar brake protein YcgR</fullName>
    </submittedName>
    <submittedName>
        <fullName evidence="3">Predicted glycosyltransferase</fullName>
    </submittedName>
</protein>
<dbReference type="OrthoDB" id="1951449at2"/>
<reference evidence="4 6" key="2">
    <citation type="submission" date="2019-03" db="EMBL/GenBank/DDBJ databases">
        <title>Genomic Encyclopedia of Type Strains, Phase IV (KMG-IV): sequencing the most valuable type-strain genomes for metagenomic binning, comparative biology and taxonomic classification.</title>
        <authorList>
            <person name="Goeker M."/>
        </authorList>
    </citation>
    <scope>NUCLEOTIDE SEQUENCE [LARGE SCALE GENOMIC DNA]</scope>
    <source>
        <strain evidence="4 6">DSM 20580</strain>
    </source>
</reference>
<dbReference type="GO" id="GO:0035438">
    <property type="term" value="F:cyclic-di-GMP binding"/>
    <property type="evidence" value="ECO:0007669"/>
    <property type="project" value="InterPro"/>
</dbReference>
<keyword evidence="4" id="KW-0969">Cilium</keyword>
<dbReference type="GO" id="GO:0016740">
    <property type="term" value="F:transferase activity"/>
    <property type="evidence" value="ECO:0007669"/>
    <property type="project" value="UniProtKB-KW"/>
</dbReference>
<dbReference type="Pfam" id="PF12945">
    <property type="entry name" value="PilZNR"/>
    <property type="match status" value="1"/>
</dbReference>
<feature type="domain" description="PilZ" evidence="1">
    <location>
        <begin position="99"/>
        <end position="206"/>
    </location>
</feature>
<keyword evidence="4" id="KW-0966">Cell projection</keyword>
<dbReference type="Proteomes" id="UP000294641">
    <property type="component" value="Unassembled WGS sequence"/>
</dbReference>
<proteinExistence type="predicted"/>
<name>A0A2U3AFU2_9BACL</name>
<reference evidence="3 5" key="1">
    <citation type="submission" date="2018-06" db="EMBL/GenBank/DDBJ databases">
        <authorList>
            <consortium name="Pathogen Informatics"/>
            <person name="Doyle S."/>
        </authorList>
    </citation>
    <scope>NUCLEOTIDE SEQUENCE [LARGE SCALE GENOMIC DNA]</scope>
    <source>
        <strain evidence="3 5">NCTC10597</strain>
    </source>
</reference>
<dbReference type="Proteomes" id="UP000254330">
    <property type="component" value="Unassembled WGS sequence"/>
</dbReference>
<feature type="domain" description="Type III secretion system flagellar brake protein YcgR PilZN" evidence="2">
    <location>
        <begin position="4"/>
        <end position="90"/>
    </location>
</feature>
<dbReference type="EMBL" id="SNZG01000010">
    <property type="protein sequence ID" value="TDR39846.1"/>
    <property type="molecule type" value="Genomic_DNA"/>
</dbReference>
<evidence type="ECO:0000313" key="6">
    <source>
        <dbReference type="Proteomes" id="UP000294641"/>
    </source>
</evidence>
<keyword evidence="3" id="KW-0808">Transferase</keyword>
<dbReference type="InterPro" id="IPR009926">
    <property type="entry name" value="T3SS_YcgR_PilZN"/>
</dbReference>
<dbReference type="EMBL" id="UGNP01000001">
    <property type="protein sequence ID" value="STX09295.1"/>
    <property type="molecule type" value="Genomic_DNA"/>
</dbReference>
<dbReference type="AlphaFoldDB" id="A0A2U3AFU2"/>